<proteinExistence type="predicted"/>
<sequence length="99" mass="10789">MFFSTQGDIVDSVSGCLKPLILCITPDGFNQVITELDIFLFKFGYNFGYIKHGHPIPAMGKKLLHSHLILAVDVHADSLFPGKCYIGGSTGFISDQLLG</sequence>
<accession>A0A645AYI7</accession>
<protein>
    <submittedName>
        <fullName evidence="1">Uncharacterized protein</fullName>
    </submittedName>
</protein>
<dbReference type="AlphaFoldDB" id="A0A645AYI7"/>
<gene>
    <name evidence="1" type="ORF">SDC9_105019</name>
</gene>
<name>A0A645AYI7_9ZZZZ</name>
<dbReference type="EMBL" id="VSSQ01016640">
    <property type="protein sequence ID" value="MPM58189.1"/>
    <property type="molecule type" value="Genomic_DNA"/>
</dbReference>
<organism evidence="1">
    <name type="scientific">bioreactor metagenome</name>
    <dbReference type="NCBI Taxonomy" id="1076179"/>
    <lineage>
        <taxon>unclassified sequences</taxon>
        <taxon>metagenomes</taxon>
        <taxon>ecological metagenomes</taxon>
    </lineage>
</organism>
<comment type="caution">
    <text evidence="1">The sequence shown here is derived from an EMBL/GenBank/DDBJ whole genome shotgun (WGS) entry which is preliminary data.</text>
</comment>
<reference evidence="1" key="1">
    <citation type="submission" date="2019-08" db="EMBL/GenBank/DDBJ databases">
        <authorList>
            <person name="Kucharzyk K."/>
            <person name="Murdoch R.W."/>
            <person name="Higgins S."/>
            <person name="Loffler F."/>
        </authorList>
    </citation>
    <scope>NUCLEOTIDE SEQUENCE</scope>
</reference>
<evidence type="ECO:0000313" key="1">
    <source>
        <dbReference type="EMBL" id="MPM58189.1"/>
    </source>
</evidence>